<evidence type="ECO:0000313" key="2">
    <source>
        <dbReference type="Proteomes" id="UP000019132"/>
    </source>
</evidence>
<evidence type="ECO:0000313" key="1">
    <source>
        <dbReference type="EnsemblProtists" id="PYU1_T001426"/>
    </source>
</evidence>
<name>K3W8Y5_GLOUD</name>
<reference evidence="2" key="1">
    <citation type="journal article" date="2010" name="Genome Biol.">
        <title>Genome sequence of the necrotrophic plant pathogen Pythium ultimum reveals original pathogenicity mechanisms and effector repertoire.</title>
        <authorList>
            <person name="Levesque C.A."/>
            <person name="Brouwer H."/>
            <person name="Cano L."/>
            <person name="Hamilton J.P."/>
            <person name="Holt C."/>
            <person name="Huitema E."/>
            <person name="Raffaele S."/>
            <person name="Robideau G.P."/>
            <person name="Thines M."/>
            <person name="Win J."/>
            <person name="Zerillo M.M."/>
            <person name="Beakes G.W."/>
            <person name="Boore J.L."/>
            <person name="Busam D."/>
            <person name="Dumas B."/>
            <person name="Ferriera S."/>
            <person name="Fuerstenberg S.I."/>
            <person name="Gachon C.M."/>
            <person name="Gaulin E."/>
            <person name="Govers F."/>
            <person name="Grenville-Briggs L."/>
            <person name="Horner N."/>
            <person name="Hostetler J."/>
            <person name="Jiang R.H."/>
            <person name="Johnson J."/>
            <person name="Krajaejun T."/>
            <person name="Lin H."/>
            <person name="Meijer H.J."/>
            <person name="Moore B."/>
            <person name="Morris P."/>
            <person name="Phuntmart V."/>
            <person name="Puiu D."/>
            <person name="Shetty J."/>
            <person name="Stajich J.E."/>
            <person name="Tripathy S."/>
            <person name="Wawra S."/>
            <person name="van West P."/>
            <person name="Whitty B.R."/>
            <person name="Coutinho P.M."/>
            <person name="Henrissat B."/>
            <person name="Martin F."/>
            <person name="Thomas P.D."/>
            <person name="Tyler B.M."/>
            <person name="De Vries R.P."/>
            <person name="Kamoun S."/>
            <person name="Yandell M."/>
            <person name="Tisserat N."/>
            <person name="Buell C.R."/>
        </authorList>
    </citation>
    <scope>NUCLEOTIDE SEQUENCE</scope>
    <source>
        <strain evidence="2">DAOM:BR144</strain>
    </source>
</reference>
<sequence length="102" mass="11578">MNWEYMVENFGVLPGLAMDKLHVRWGTAIGSKMLCIWRVRRTFALDSGASVILLVSYINPVDATFGEPISYGFLLEERQWKISREHGDPIVGYGERVRTSTA</sequence>
<dbReference type="HOGENOM" id="CLU_2283088_0_0_1"/>
<dbReference type="InParanoid" id="K3W8Y5"/>
<reference evidence="1" key="3">
    <citation type="submission" date="2015-02" db="UniProtKB">
        <authorList>
            <consortium name="EnsemblProtists"/>
        </authorList>
    </citation>
    <scope>IDENTIFICATION</scope>
    <source>
        <strain evidence="1">DAOM BR144</strain>
    </source>
</reference>
<proteinExistence type="predicted"/>
<dbReference type="AlphaFoldDB" id="K3W8Y5"/>
<reference evidence="2" key="2">
    <citation type="submission" date="2010-04" db="EMBL/GenBank/DDBJ databases">
        <authorList>
            <person name="Buell R."/>
            <person name="Hamilton J."/>
            <person name="Hostetler J."/>
        </authorList>
    </citation>
    <scope>NUCLEOTIDE SEQUENCE [LARGE SCALE GENOMIC DNA]</scope>
    <source>
        <strain evidence="2">DAOM:BR144</strain>
    </source>
</reference>
<dbReference type="VEuPathDB" id="FungiDB:PYU1_G001426"/>
<protein>
    <submittedName>
        <fullName evidence="1">Uncharacterized protein</fullName>
    </submittedName>
</protein>
<keyword evidence="2" id="KW-1185">Reference proteome</keyword>
<dbReference type="EMBL" id="GL376626">
    <property type="status" value="NOT_ANNOTATED_CDS"/>
    <property type="molecule type" value="Genomic_DNA"/>
</dbReference>
<dbReference type="EnsemblProtists" id="PYU1_T001426">
    <property type="protein sequence ID" value="PYU1_T001426"/>
    <property type="gene ID" value="PYU1_G001426"/>
</dbReference>
<accession>K3W8Y5</accession>
<organism evidence="1 2">
    <name type="scientific">Globisporangium ultimum (strain ATCC 200006 / CBS 805.95 / DAOM BR144)</name>
    <name type="common">Pythium ultimum</name>
    <dbReference type="NCBI Taxonomy" id="431595"/>
    <lineage>
        <taxon>Eukaryota</taxon>
        <taxon>Sar</taxon>
        <taxon>Stramenopiles</taxon>
        <taxon>Oomycota</taxon>
        <taxon>Peronosporomycetes</taxon>
        <taxon>Pythiales</taxon>
        <taxon>Pythiaceae</taxon>
        <taxon>Globisporangium</taxon>
    </lineage>
</organism>
<dbReference type="Proteomes" id="UP000019132">
    <property type="component" value="Unassembled WGS sequence"/>
</dbReference>